<dbReference type="GeneID" id="5002374"/>
<name>A4RZF6_OSTLU</name>
<feature type="compositionally biased region" description="Polar residues" evidence="1">
    <location>
        <begin position="1595"/>
        <end position="1615"/>
    </location>
</feature>
<dbReference type="eggNOG" id="KOG1910">
    <property type="taxonomic scope" value="Eukaryota"/>
</dbReference>
<proteinExistence type="predicted"/>
<feature type="region of interest" description="Disordered" evidence="1">
    <location>
        <begin position="1592"/>
        <end position="1618"/>
    </location>
</feature>
<feature type="compositionally biased region" description="Basic residues" evidence="1">
    <location>
        <begin position="2407"/>
        <end position="2423"/>
    </location>
</feature>
<evidence type="ECO:0000256" key="2">
    <source>
        <dbReference type="SAM" id="Phobius"/>
    </source>
</evidence>
<feature type="compositionally biased region" description="Basic and acidic residues" evidence="1">
    <location>
        <begin position="2362"/>
        <end position="2377"/>
    </location>
</feature>
<dbReference type="Proteomes" id="UP000001568">
    <property type="component" value="Chromosome 6"/>
</dbReference>
<dbReference type="PANTHER" id="PTHR15678">
    <property type="entry name" value="ANTIGEN MLAA-22-RELATED"/>
    <property type="match status" value="1"/>
</dbReference>
<feature type="region of interest" description="Disordered" evidence="1">
    <location>
        <begin position="1216"/>
        <end position="1237"/>
    </location>
</feature>
<feature type="region of interest" description="Disordered" evidence="1">
    <location>
        <begin position="2400"/>
        <end position="2423"/>
    </location>
</feature>
<dbReference type="HOGENOM" id="CLU_228789_0_0_1"/>
<keyword evidence="2" id="KW-0472">Membrane</keyword>
<feature type="region of interest" description="Disordered" evidence="1">
    <location>
        <begin position="2348"/>
        <end position="2378"/>
    </location>
</feature>
<evidence type="ECO:0000256" key="1">
    <source>
        <dbReference type="SAM" id="MobiDB-lite"/>
    </source>
</evidence>
<feature type="compositionally biased region" description="Basic and acidic residues" evidence="1">
    <location>
        <begin position="118"/>
        <end position="136"/>
    </location>
</feature>
<reference evidence="3 4" key="1">
    <citation type="journal article" date="2007" name="Proc. Natl. Acad. Sci. U.S.A.">
        <title>The tiny eukaryote Ostreococcus provides genomic insights into the paradox of plankton speciation.</title>
        <authorList>
            <person name="Palenik B."/>
            <person name="Grimwood J."/>
            <person name="Aerts A."/>
            <person name="Rouze P."/>
            <person name="Salamov A."/>
            <person name="Putnam N."/>
            <person name="Dupont C."/>
            <person name="Jorgensen R."/>
            <person name="Derelle E."/>
            <person name="Rombauts S."/>
            <person name="Zhou K."/>
            <person name="Otillar R."/>
            <person name="Merchant S.S."/>
            <person name="Podell S."/>
            <person name="Gaasterland T."/>
            <person name="Napoli C."/>
            <person name="Gendler K."/>
            <person name="Manuell A."/>
            <person name="Tai V."/>
            <person name="Vallon O."/>
            <person name="Piganeau G."/>
            <person name="Jancek S."/>
            <person name="Heijde M."/>
            <person name="Jabbari K."/>
            <person name="Bowler C."/>
            <person name="Lohr M."/>
            <person name="Robbens S."/>
            <person name="Werner G."/>
            <person name="Dubchak I."/>
            <person name="Pazour G.J."/>
            <person name="Ren Q."/>
            <person name="Paulsen I."/>
            <person name="Delwiche C."/>
            <person name="Schmutz J."/>
            <person name="Rokhsar D."/>
            <person name="Van de Peer Y."/>
            <person name="Moreau H."/>
            <person name="Grigoriev I.V."/>
        </authorList>
    </citation>
    <scope>NUCLEOTIDE SEQUENCE [LARGE SCALE GENOMIC DNA]</scope>
    <source>
        <strain evidence="3 4">CCE9901</strain>
    </source>
</reference>
<feature type="compositionally biased region" description="Polar residues" evidence="1">
    <location>
        <begin position="145"/>
        <end position="154"/>
    </location>
</feature>
<gene>
    <name evidence="3" type="ORF">OSTLU_32368</name>
</gene>
<organism evidence="3 4">
    <name type="scientific">Ostreococcus lucimarinus (strain CCE9901)</name>
    <dbReference type="NCBI Taxonomy" id="436017"/>
    <lineage>
        <taxon>Eukaryota</taxon>
        <taxon>Viridiplantae</taxon>
        <taxon>Chlorophyta</taxon>
        <taxon>Mamiellophyceae</taxon>
        <taxon>Mamiellales</taxon>
        <taxon>Bathycoccaceae</taxon>
        <taxon>Ostreococcus</taxon>
    </lineage>
</organism>
<feature type="transmembrane region" description="Helical" evidence="2">
    <location>
        <begin position="16"/>
        <end position="36"/>
    </location>
</feature>
<sequence length="2466" mass="272288">MGDAIVAATQLNDVRVIIALFIVGATSIALTLHWVLRTVLPWFIGLAASFVNRSGLRLSIDSFGITSVRGVSVSFNKPGTALRRVQIAEIAYVGNASTIVTWLLNFALRKASGKHLRDDLPRVGEKNGKTRSKSDDGFAEMTPRGNDSPSSDGTPASGRRRFIRFGVGSLKAAFVVSGVEITTRSKADINTEDGLQKQSSDLGRAKMTNTKKKAMTRGKWRLMKGIASFVDITVVSLTVREEDDDDVDMLFCDKLTFEASGKAGASLKFLITARMLRGKDGWSMTDTNVNLVAEFDSETKTIVPVHAGLSGSTLSLVKRVGERAKKIETKTDLAPITVKQQQGPHKAVRGLLKVPRKCKIEFKRVVMENKNQEAPLTGVMTHMQFSVERVSASKKGFRLFRKQQQVVSPFASTAFEADAWAEVNMSVADAKLVHGKHQTLALINAPSASVFLSLSEKALGDGGKLPATATFTVDSCDFRHHADAADLVAALKAQKTKSRNGSTKSTNTKKNSAPWDVVDAQMMCKTSLCARMYDEHGATSCQFLTEQIRGRYGNLVDEGTCMLVSSSASDKRGVCTMSRVQVTVPGYHPVVQIEAISVALSEAAGNAVELSETTIDLNMNEAGELAKKIDAVAKRAKATMASAKGDSSDKATSSNKVKKSTRVILVDTAMRARCTMTPYSTFGEIPQNSRGDEPVECALDISCPLAEMSQPEANLTRMAAGGFTVSMYDTIQRPAKAEEAKKDSRWVGRVNYEEVAVENNRVMLVGSLDVEYKQGANKRAAVSVEGVEFDWEPDAHFLALEISNLAKAAKPAKMSTDGTQNASKDQTKLDLSFDVRKVSGSFFVTPGACAQVSFGLMDARPLEKTCCVRDVTFGMNGYTITELELISVTQDECERTLPHVAAITHEDAEDIARRRKFQIVVEKAKLMLPANLDLGDAMVAMIIGEAVFSDVVKTTGKRAKKERISLAANLPACAESSPSKPATEINVKVSSIEIEVEDSNDLERFMRAKQAALGSCIAAAEFTSSTEEAMRSITTTYLQHKEFLANGGGSALHMDIGSVTSTAVWGGGKGDGDELTAKAGAHVRRVDAPYSDSVSLQMQNVLTMHTSVTEMRVCVADLTARPIFMCSEATIAGTFVQARQYAPRILTGQVALPVGRRRWAKTNGPDTPSRPTAMWYTDATFDIKEADIFVATCIEPYLFNVSRELTTRLVLPRLHKHIPGGGGGRPPTKEYDRNNPRPPSMPWWDILRSQWRGLMRITMIQSGAKVDSQGQIEHLGAHGGDSFASELEIFADMWEFDMKPRNVVIRSANFTISRIQDDEECTEASTPRADEPSPKHKLVIFPVMCVKADYEFKALLDGGDGHRTHYRHDSTTGKELFSRDLTRSSACFVNLDVDLASMEEFVTKMVNAATMDRFVEYVRNLTTDVPSFEHQGHYSNPTIALTPDDVEFMKQWEHGMKKPMVALRSIWNLRPWGAPRRVKHPESISLVDLFASIDTVITSSVIHVVNASSDETANAYGACFCLKSVHCVAKKAPRTKVEFTLRADSSQFHVPERDGSLERKGSSPRRLANLRAGSITNRLNFAELDDVVKEMLQGSAKSPSQADDGSASRPTSTDPTLVLDTKRLEITQRNEDSVASQGIQIEVDAPRILIEAEQRNAILGWINAIWTAAQTERREPTWTELNRILKSADKLSGVSRRRRELDDIMGDGPSLHALSAEETLEKNYESPKRATEAVVLFVIQITAPQINFKGKDAAGRMLLAAEGGLVVGRRMDDGGSTGRRLVTVSLQQVQAYVAPTNVDLNAGVQWLRENHSSVDGIHTSLVRDDVFESGDGRKESGSLLRRIFAPGSMVFEHANAVTATQSRITDAELYAYNEPTEADVQAFGKRTASETKGEAVSQFSMRSPEIVAEMNSSQYVVLIDVMASLFLTPAALERPRPSFQASKVLMSRDRTLSDTVALESSAIVAKPMMKLMAARWAVESMEKNYRRAVALAPSEKQKVLREIDVLWSAAQKAELRVLAAVHQAEENDRLYRRHSAIRLSLEIEHAAWTLWQGGSPFISAQLSRLSLSRERQVDSSGMLRFKLHGLSMVSLDEGCVDQMFSRWIPPGSVHESRARNDAPLIDFFSIRAGSAPEKPVYDHLELSVQPFEVDIKHSQYKMIYQYLFPMTKSSDHDAFENVYRRPALAKNAEMSPRESLIRAQSINAKGVHLTPLELPSEMSASKHRRRWRWNEEKDEVLEEFEDVHAKKGEKGIDHKTVLLRYFRIHPLHMEMTYEGKSRGFRDLQLGVDAFAYENFSGRWRDLTSELKNHIVWSVLKSLVGFRGKFVESKIDDTQSIFMRVAERLKKTANLLPKPKPETSSGAEHDSESETAVDDRIKSQTSQAELFRTGWNDVDVDIEVPRGDGRKAPSRRFSRKKKKPRRIRPIKNTKKFLATVGIGSYTPSGAEGTPSLRSRTEVIDAWSTPNL</sequence>
<dbReference type="STRING" id="436017.A4RZF6"/>
<dbReference type="Gramene" id="ABO96615">
    <property type="protein sequence ID" value="ABO96615"/>
    <property type="gene ID" value="OSTLU_32368"/>
</dbReference>
<dbReference type="Pfam" id="PF10344">
    <property type="entry name" value="Hobbit"/>
    <property type="match status" value="1"/>
</dbReference>
<dbReference type="OMA" id="TPGACAQ"/>
<dbReference type="EMBL" id="CP000586">
    <property type="protein sequence ID" value="ABO96615.1"/>
    <property type="molecule type" value="Genomic_DNA"/>
</dbReference>
<accession>A4RZF6</accession>
<dbReference type="OrthoDB" id="514036at2759"/>
<feature type="region of interest" description="Disordered" evidence="1">
    <location>
        <begin position="2438"/>
        <end position="2466"/>
    </location>
</feature>
<protein>
    <submittedName>
        <fullName evidence="3">Uncharacterized protein</fullName>
    </submittedName>
</protein>
<dbReference type="PANTHER" id="PTHR15678:SF6">
    <property type="entry name" value="BRIDGE-LIKE LIPID TRANSFER PROTEIN FAMILY MEMBER 2"/>
    <property type="match status" value="1"/>
</dbReference>
<dbReference type="InterPro" id="IPR045167">
    <property type="entry name" value="Hobbit"/>
</dbReference>
<evidence type="ECO:0000313" key="3">
    <source>
        <dbReference type="EMBL" id="ABO96615.1"/>
    </source>
</evidence>
<feature type="region of interest" description="Disordered" evidence="1">
    <location>
        <begin position="118"/>
        <end position="158"/>
    </location>
</feature>
<keyword evidence="2" id="KW-0812">Transmembrane</keyword>
<dbReference type="RefSeq" id="XP_001418322.1">
    <property type="nucleotide sequence ID" value="XM_001418285.1"/>
</dbReference>
<dbReference type="KEGG" id="olu:OSTLU_32368"/>
<evidence type="ECO:0000313" key="4">
    <source>
        <dbReference type="Proteomes" id="UP000001568"/>
    </source>
</evidence>
<keyword evidence="2" id="KW-1133">Transmembrane helix</keyword>
<keyword evidence="4" id="KW-1185">Reference proteome</keyword>